<organism evidence="1 2">
    <name type="scientific">Polaribacter marinivivus</name>
    <dbReference type="NCBI Taxonomy" id="1524260"/>
    <lineage>
        <taxon>Bacteria</taxon>
        <taxon>Pseudomonadati</taxon>
        <taxon>Bacteroidota</taxon>
        <taxon>Flavobacteriia</taxon>
        <taxon>Flavobacteriales</taxon>
        <taxon>Flavobacteriaceae</taxon>
    </lineage>
</organism>
<dbReference type="RefSeq" id="WP_377407173.1">
    <property type="nucleotide sequence ID" value="NZ_JBHSCY010000001.1"/>
</dbReference>
<evidence type="ECO:0000313" key="1">
    <source>
        <dbReference type="EMBL" id="MFC4267344.1"/>
    </source>
</evidence>
<gene>
    <name evidence="1" type="ORF">ACFOWD_00370</name>
</gene>
<reference evidence="2" key="1">
    <citation type="journal article" date="2019" name="Int. J. Syst. Evol. Microbiol.">
        <title>The Global Catalogue of Microorganisms (GCM) 10K type strain sequencing project: providing services to taxonomists for standard genome sequencing and annotation.</title>
        <authorList>
            <consortium name="The Broad Institute Genomics Platform"/>
            <consortium name="The Broad Institute Genome Sequencing Center for Infectious Disease"/>
            <person name="Wu L."/>
            <person name="Ma J."/>
        </authorList>
    </citation>
    <scope>NUCLEOTIDE SEQUENCE [LARGE SCALE GENOMIC DNA]</scope>
    <source>
        <strain evidence="2">CECT 8655</strain>
    </source>
</reference>
<sequence length="152" mass="17842">MNKKILNLILLIFLIGCDLSRPEIIKVNHYFGGSGFHLKYEIRNNSLTIKTNCDFEDCTEKIVYERKLSKTETKEFINKINLLEVDTLKNEYINKHILDGIYTEIQFGKLINTNKKLIIVQNENISSLDSLNNYIDELILENKYKLNPVREE</sequence>
<dbReference type="EMBL" id="JBHSCY010000001">
    <property type="protein sequence ID" value="MFC4267344.1"/>
    <property type="molecule type" value="Genomic_DNA"/>
</dbReference>
<evidence type="ECO:0000313" key="2">
    <source>
        <dbReference type="Proteomes" id="UP001595826"/>
    </source>
</evidence>
<name>A0ABV8R7G3_9FLAO</name>
<accession>A0ABV8R7G3</accession>
<comment type="caution">
    <text evidence="1">The sequence shown here is derived from an EMBL/GenBank/DDBJ whole genome shotgun (WGS) entry which is preliminary data.</text>
</comment>
<proteinExistence type="predicted"/>
<protein>
    <recommendedName>
        <fullName evidence="3">Lipoprotein</fullName>
    </recommendedName>
</protein>
<keyword evidence="2" id="KW-1185">Reference proteome</keyword>
<dbReference type="PROSITE" id="PS51257">
    <property type="entry name" value="PROKAR_LIPOPROTEIN"/>
    <property type="match status" value="1"/>
</dbReference>
<evidence type="ECO:0008006" key="3">
    <source>
        <dbReference type="Google" id="ProtNLM"/>
    </source>
</evidence>
<dbReference type="Proteomes" id="UP001595826">
    <property type="component" value="Unassembled WGS sequence"/>
</dbReference>